<protein>
    <recommendedName>
        <fullName evidence="2">Retrotransposon gag domain-containing protein</fullName>
    </recommendedName>
</protein>
<dbReference type="Pfam" id="PF03732">
    <property type="entry name" value="Retrotrans_gag"/>
    <property type="match status" value="1"/>
</dbReference>
<feature type="compositionally biased region" description="Polar residues" evidence="1">
    <location>
        <begin position="43"/>
        <end position="55"/>
    </location>
</feature>
<feature type="compositionally biased region" description="Low complexity" evidence="1">
    <location>
        <begin position="1"/>
        <end position="34"/>
    </location>
</feature>
<feature type="compositionally biased region" description="Polar residues" evidence="1">
    <location>
        <begin position="106"/>
        <end position="118"/>
    </location>
</feature>
<keyword evidence="4" id="KW-1185">Reference proteome</keyword>
<feature type="domain" description="Retrotransposon gag" evidence="2">
    <location>
        <begin position="270"/>
        <end position="360"/>
    </location>
</feature>
<evidence type="ECO:0000313" key="3">
    <source>
        <dbReference type="EMBL" id="GKV22031.1"/>
    </source>
</evidence>
<feature type="region of interest" description="Disordered" evidence="1">
    <location>
        <begin position="1"/>
        <end position="62"/>
    </location>
</feature>
<organism evidence="3 4">
    <name type="scientific">Rubroshorea leprosula</name>
    <dbReference type="NCBI Taxonomy" id="152421"/>
    <lineage>
        <taxon>Eukaryota</taxon>
        <taxon>Viridiplantae</taxon>
        <taxon>Streptophyta</taxon>
        <taxon>Embryophyta</taxon>
        <taxon>Tracheophyta</taxon>
        <taxon>Spermatophyta</taxon>
        <taxon>Magnoliopsida</taxon>
        <taxon>eudicotyledons</taxon>
        <taxon>Gunneridae</taxon>
        <taxon>Pentapetalae</taxon>
        <taxon>rosids</taxon>
        <taxon>malvids</taxon>
        <taxon>Malvales</taxon>
        <taxon>Dipterocarpaceae</taxon>
        <taxon>Rubroshorea</taxon>
    </lineage>
</organism>
<feature type="compositionally biased region" description="Basic and acidic residues" evidence="1">
    <location>
        <begin position="85"/>
        <end position="105"/>
    </location>
</feature>
<comment type="caution">
    <text evidence="3">The sequence shown here is derived from an EMBL/GenBank/DDBJ whole genome shotgun (WGS) entry which is preliminary data.</text>
</comment>
<dbReference type="AlphaFoldDB" id="A0AAV5KBU2"/>
<dbReference type="InterPro" id="IPR005162">
    <property type="entry name" value="Retrotrans_gag_dom"/>
</dbReference>
<accession>A0AAV5KBU2</accession>
<gene>
    <name evidence="3" type="ORF">SLEP1_g31934</name>
</gene>
<evidence type="ECO:0000259" key="2">
    <source>
        <dbReference type="Pfam" id="PF03732"/>
    </source>
</evidence>
<evidence type="ECO:0000256" key="1">
    <source>
        <dbReference type="SAM" id="MobiDB-lite"/>
    </source>
</evidence>
<dbReference type="Proteomes" id="UP001054252">
    <property type="component" value="Unassembled WGS sequence"/>
</dbReference>
<name>A0AAV5KBU2_9ROSI</name>
<dbReference type="PANTHER" id="PTHR33223">
    <property type="entry name" value="CCHC-TYPE DOMAIN-CONTAINING PROTEIN"/>
    <property type="match status" value="1"/>
</dbReference>
<sequence>MENSENSSPPSRSTPNSRSKARMSNSSSSSTNPRDTVNKAKPSDSTVASQIQKLTQDMEETRQSLKAIEWAIASMTKATNTSSQEAKRERLSQSDARTLEGKEQDSAQGNSNQDESYIPSKSTELTIDTSLQPSSAFTQYNFRSKNMIPRTHSNQRKASQQIQEATLTAAGPQKTETQFHDDGVYKEIEVLRQHLEKIEAGRQRYVEPAHTASVEKAFIDDIIREPVPSNFKTPQLAEYDGTQDPVEHVQGYRMAMMVYGASNALLCKQFPATFRKAAQAWFTTLPEKSIQTFDQFANMFINHFTASRVPRKTNHHLLTIKQKIGESLRAYIARFHNEAVQVERLDQSVAMHALMDGLKDSSFYKSLNKREPTSLNDLLRRAEGYIRAEERAVVKEAQETSNSERKRKIEKDIDNESTKDRKQSRYNYLHI</sequence>
<evidence type="ECO:0000313" key="4">
    <source>
        <dbReference type="Proteomes" id="UP001054252"/>
    </source>
</evidence>
<feature type="region of interest" description="Disordered" evidence="1">
    <location>
        <begin position="394"/>
        <end position="431"/>
    </location>
</feature>
<proteinExistence type="predicted"/>
<reference evidence="3 4" key="1">
    <citation type="journal article" date="2021" name="Commun. Biol.">
        <title>The genome of Shorea leprosula (Dipterocarpaceae) highlights the ecological relevance of drought in aseasonal tropical rainforests.</title>
        <authorList>
            <person name="Ng K.K.S."/>
            <person name="Kobayashi M.J."/>
            <person name="Fawcett J.A."/>
            <person name="Hatakeyama M."/>
            <person name="Paape T."/>
            <person name="Ng C.H."/>
            <person name="Ang C.C."/>
            <person name="Tnah L.H."/>
            <person name="Lee C.T."/>
            <person name="Nishiyama T."/>
            <person name="Sese J."/>
            <person name="O'Brien M.J."/>
            <person name="Copetti D."/>
            <person name="Mohd Noor M.I."/>
            <person name="Ong R.C."/>
            <person name="Putra M."/>
            <person name="Sireger I.Z."/>
            <person name="Indrioko S."/>
            <person name="Kosugi Y."/>
            <person name="Izuno A."/>
            <person name="Isagi Y."/>
            <person name="Lee S.L."/>
            <person name="Shimizu K.K."/>
        </authorList>
    </citation>
    <scope>NUCLEOTIDE SEQUENCE [LARGE SCALE GENOMIC DNA]</scope>
    <source>
        <strain evidence="3">214</strain>
    </source>
</reference>
<feature type="region of interest" description="Disordered" evidence="1">
    <location>
        <begin position="76"/>
        <end position="118"/>
    </location>
</feature>
<feature type="compositionally biased region" description="Basic and acidic residues" evidence="1">
    <location>
        <begin position="394"/>
        <end position="423"/>
    </location>
</feature>
<dbReference type="PANTHER" id="PTHR33223:SF10">
    <property type="entry name" value="AMINOTRANSFERASE-LIKE PLANT MOBILE DOMAIN-CONTAINING PROTEIN"/>
    <property type="match status" value="1"/>
</dbReference>
<dbReference type="EMBL" id="BPVZ01000059">
    <property type="protein sequence ID" value="GKV22031.1"/>
    <property type="molecule type" value="Genomic_DNA"/>
</dbReference>